<dbReference type="EMBL" id="KL584761">
    <property type="protein sequence ID" value="KEQ94674.1"/>
    <property type="molecule type" value="Genomic_DNA"/>
</dbReference>
<dbReference type="PANTHER" id="PTHR37534:SF46">
    <property type="entry name" value="ZN(II)2CYS6 TRANSCRIPTION FACTOR (EUROFUNG)"/>
    <property type="match status" value="1"/>
</dbReference>
<sequence>MSEQVRPVTLQRQSQQLHSALDSWHDRPTTLDGTSANVGHSSIPDIHVDETFWAGTGDTTDVPMEFIPFESLVEDLPLMADVRINHADESIAEHALPEPLSLPGDLEDLLRHYREIICPAMMPTINPSQNPWLQVYLPLALQTPRSAATSALLHAILAVAIQHKAKIEGQVSSSVSVHSAKHRAYTLSLLQGILSERHCPDDHADRHAMLAASMSLITIDVFSGNKESCNTYLKLARTVLHGTGGETWWKSSLKSSILYQTFKCYEMVASTARSHAAAPNSPESTRSWSSDSPGTSPGGEKMQFTARENHENDRGGFNYMSHYTLDTSFGISLHTMALLDKTIRLVDKTVSSPGACSPSGQHFHLADEVEHDLYSVLSNPELLSAPIVQHKIQCFDDTPWKSSTTLPTVIADELTENHMWAFHYGVILFYHRAVRLPTRKDHFSENMQLLVSKLFDHLENIDCLTSDTDVRPANTLWPGFVAACEAINTDLRHRALIWFARAAKHKIGNISQAKDLVMDIWRRVDRQNFSNSGHNASAAGTAGLGPVDWRVVMEESGFGTMLT</sequence>
<reference evidence="4 5" key="1">
    <citation type="journal article" date="2014" name="BMC Genomics">
        <title>Genome sequencing of four Aureobasidium pullulans varieties: biotechnological potential, stress tolerance, and description of new species.</title>
        <authorList>
            <person name="Gostin Ar C."/>
            <person name="Ohm R.A."/>
            <person name="Kogej T."/>
            <person name="Sonjak S."/>
            <person name="Turk M."/>
            <person name="Zajc J."/>
            <person name="Zalar P."/>
            <person name="Grube M."/>
            <person name="Sun H."/>
            <person name="Han J."/>
            <person name="Sharma A."/>
            <person name="Chiniquy J."/>
            <person name="Ngan C.Y."/>
            <person name="Lipzen A."/>
            <person name="Barry K."/>
            <person name="Grigoriev I.V."/>
            <person name="Gunde-Cimerman N."/>
        </authorList>
    </citation>
    <scope>NUCLEOTIDE SEQUENCE [LARGE SCALE GENOMIC DNA]</scope>
    <source>
        <strain evidence="4 5">EXF-2481</strain>
    </source>
</reference>
<accession>A0A074YF68</accession>
<dbReference type="HOGENOM" id="CLU_024405_0_0_1"/>
<organism evidence="4 5">
    <name type="scientific">Aureobasidium subglaciale (strain EXF-2481)</name>
    <name type="common">Aureobasidium pullulans var. subglaciale</name>
    <dbReference type="NCBI Taxonomy" id="1043005"/>
    <lineage>
        <taxon>Eukaryota</taxon>
        <taxon>Fungi</taxon>
        <taxon>Dikarya</taxon>
        <taxon>Ascomycota</taxon>
        <taxon>Pezizomycotina</taxon>
        <taxon>Dothideomycetes</taxon>
        <taxon>Dothideomycetidae</taxon>
        <taxon>Dothideales</taxon>
        <taxon>Saccotheciaceae</taxon>
        <taxon>Aureobasidium</taxon>
    </lineage>
</organism>
<protein>
    <recommendedName>
        <fullName evidence="6">Transcription factor domain-containing protein</fullName>
    </recommendedName>
</protein>
<dbReference type="Proteomes" id="UP000030641">
    <property type="component" value="Unassembled WGS sequence"/>
</dbReference>
<proteinExistence type="predicted"/>
<dbReference type="Pfam" id="PF11951">
    <property type="entry name" value="Fungal_trans_2"/>
    <property type="match status" value="1"/>
</dbReference>
<name>A0A074YF68_AURSE</name>
<evidence type="ECO:0008006" key="6">
    <source>
        <dbReference type="Google" id="ProtNLM"/>
    </source>
</evidence>
<evidence type="ECO:0000313" key="5">
    <source>
        <dbReference type="Proteomes" id="UP000030641"/>
    </source>
</evidence>
<gene>
    <name evidence="4" type="ORF">AUEXF2481DRAFT_252438</name>
</gene>
<dbReference type="GO" id="GO:0005634">
    <property type="term" value="C:nucleus"/>
    <property type="evidence" value="ECO:0007669"/>
    <property type="project" value="UniProtKB-SubCell"/>
</dbReference>
<dbReference type="STRING" id="1043005.A0A074YF68"/>
<feature type="compositionally biased region" description="Polar residues" evidence="3">
    <location>
        <begin position="281"/>
        <end position="295"/>
    </location>
</feature>
<dbReference type="InterPro" id="IPR021858">
    <property type="entry name" value="Fun_TF"/>
</dbReference>
<dbReference type="PANTHER" id="PTHR37534">
    <property type="entry name" value="TRANSCRIPTIONAL ACTIVATOR PROTEIN UGA3"/>
    <property type="match status" value="1"/>
</dbReference>
<dbReference type="OMA" id="RWHEYLR"/>
<keyword evidence="5" id="KW-1185">Reference proteome</keyword>
<dbReference type="InParanoid" id="A0A074YF68"/>
<comment type="subcellular location">
    <subcellularLocation>
        <location evidence="1">Nucleus</location>
    </subcellularLocation>
</comment>
<evidence type="ECO:0000256" key="2">
    <source>
        <dbReference type="ARBA" id="ARBA00023242"/>
    </source>
</evidence>
<dbReference type="OrthoDB" id="3477330at2759"/>
<keyword evidence="2" id="KW-0539">Nucleus</keyword>
<dbReference type="GeneID" id="25362941"/>
<dbReference type="AlphaFoldDB" id="A0A074YF68"/>
<dbReference type="RefSeq" id="XP_013343313.1">
    <property type="nucleotide sequence ID" value="XM_013487859.1"/>
</dbReference>
<evidence type="ECO:0000256" key="3">
    <source>
        <dbReference type="SAM" id="MobiDB-lite"/>
    </source>
</evidence>
<feature type="region of interest" description="Disordered" evidence="3">
    <location>
        <begin position="276"/>
        <end position="302"/>
    </location>
</feature>
<evidence type="ECO:0000256" key="1">
    <source>
        <dbReference type="ARBA" id="ARBA00004123"/>
    </source>
</evidence>
<feature type="region of interest" description="Disordered" evidence="3">
    <location>
        <begin position="1"/>
        <end position="38"/>
    </location>
</feature>
<evidence type="ECO:0000313" key="4">
    <source>
        <dbReference type="EMBL" id="KEQ94674.1"/>
    </source>
</evidence>